<dbReference type="Pfam" id="PF01385">
    <property type="entry name" value="OrfB_IS605"/>
    <property type="match status" value="1"/>
</dbReference>
<evidence type="ECO:0000256" key="4">
    <source>
        <dbReference type="ARBA" id="ARBA00022833"/>
    </source>
</evidence>
<organism evidence="10 11">
    <name type="scientific">Candidatus Nealsonbacteria bacterium CG08_land_8_20_14_0_20_38_20</name>
    <dbReference type="NCBI Taxonomy" id="1974705"/>
    <lineage>
        <taxon>Bacteria</taxon>
        <taxon>Candidatus Nealsoniibacteriota</taxon>
    </lineage>
</organism>
<evidence type="ECO:0000256" key="1">
    <source>
        <dbReference type="ARBA" id="ARBA00008761"/>
    </source>
</evidence>
<keyword evidence="5" id="KW-0238">DNA-binding</keyword>
<accession>A0A2H0YNC9</accession>
<dbReference type="GO" id="GO:0032196">
    <property type="term" value="P:transposition"/>
    <property type="evidence" value="ECO:0007669"/>
    <property type="project" value="UniProtKB-KW"/>
</dbReference>
<dbReference type="InterPro" id="IPR001959">
    <property type="entry name" value="Transposase"/>
</dbReference>
<feature type="domain" description="Cas12f1-like TNB" evidence="8">
    <location>
        <begin position="295"/>
        <end position="361"/>
    </location>
</feature>
<keyword evidence="4" id="KW-0862">Zinc</keyword>
<evidence type="ECO:0000259" key="7">
    <source>
        <dbReference type="Pfam" id="PF01385"/>
    </source>
</evidence>
<proteinExistence type="inferred from homology"/>
<evidence type="ECO:0000256" key="5">
    <source>
        <dbReference type="ARBA" id="ARBA00023125"/>
    </source>
</evidence>
<sequence length="380" mass="44833">MERAYQYRIYPNKKQRVLLEKHFGATRWLFNYGLQRKIETYQKTGRNISCFELSKELPNLKSQKETEWLKEINAQSLQMSLRALDNAFVRFFRKKKGFPNFKSKKNKYKQSFSIPQGNRINFKKRKASFIKIGEIKIRIDRQFKDKIIKATISKNKINQFFVSYIVDENIKPPKPKPIKEKTTIGIDLGLNYFAVLSNGKRIKNPKYLKKSEQRLRVLQRRLSRKKKGSNKREKVKFKVAKLFNKISNQRSSFLHKFTEQLTRDNQVDTYAIENLNVNGMLKNHCLAKSIADTSWSEFIRQISYKSKWYGKNLLMIGRFEPSSKMCGCGYINNDLKLSERKWTCPECKIKNNRDLLAAQNIKKFALLGLLRPIELAEVSQ</sequence>
<comment type="caution">
    <text evidence="10">The sequence shown here is derived from an EMBL/GenBank/DDBJ whole genome shotgun (WGS) entry which is preliminary data.</text>
</comment>
<dbReference type="NCBIfam" id="NF040570">
    <property type="entry name" value="guided_TnpB"/>
    <property type="match status" value="1"/>
</dbReference>
<protein>
    <submittedName>
        <fullName evidence="10">Transposase</fullName>
    </submittedName>
</protein>
<dbReference type="GO" id="GO:0046872">
    <property type="term" value="F:metal ion binding"/>
    <property type="evidence" value="ECO:0007669"/>
    <property type="project" value="UniProtKB-KW"/>
</dbReference>
<dbReference type="NCBIfam" id="TIGR01766">
    <property type="entry name" value="IS200/IS605 family accessory protein TnpB-like domain"/>
    <property type="match status" value="1"/>
</dbReference>
<dbReference type="AlphaFoldDB" id="A0A2H0YNC9"/>
<gene>
    <name evidence="10" type="ORF">COT33_02970</name>
</gene>
<evidence type="ECO:0000259" key="8">
    <source>
        <dbReference type="Pfam" id="PF07282"/>
    </source>
</evidence>
<comment type="similarity">
    <text evidence="1">In the C-terminal section; belongs to the transposase 35 family.</text>
</comment>
<name>A0A2H0YNC9_9BACT</name>
<dbReference type="GO" id="GO:0006310">
    <property type="term" value="P:DNA recombination"/>
    <property type="evidence" value="ECO:0007669"/>
    <property type="project" value="UniProtKB-KW"/>
</dbReference>
<evidence type="ECO:0000313" key="10">
    <source>
        <dbReference type="EMBL" id="PIS39252.1"/>
    </source>
</evidence>
<keyword evidence="3" id="KW-0479">Metal-binding</keyword>
<dbReference type="InterPro" id="IPR010095">
    <property type="entry name" value="Cas12f1-like_TNB"/>
</dbReference>
<evidence type="ECO:0000256" key="6">
    <source>
        <dbReference type="ARBA" id="ARBA00023172"/>
    </source>
</evidence>
<dbReference type="Pfam" id="PF07282">
    <property type="entry name" value="Cas12f1-like_TNB"/>
    <property type="match status" value="1"/>
</dbReference>
<dbReference type="InterPro" id="IPR021027">
    <property type="entry name" value="Transposase_put_HTH"/>
</dbReference>
<evidence type="ECO:0000256" key="3">
    <source>
        <dbReference type="ARBA" id="ARBA00022723"/>
    </source>
</evidence>
<reference evidence="11" key="1">
    <citation type="submission" date="2017-09" db="EMBL/GenBank/DDBJ databases">
        <title>Depth-based differentiation of microbial function through sediment-hosted aquifers and enrichment of novel symbionts in the deep terrestrial subsurface.</title>
        <authorList>
            <person name="Probst A.J."/>
            <person name="Ladd B."/>
            <person name="Jarett J.K."/>
            <person name="Geller-Mcgrath D.E."/>
            <person name="Sieber C.M.K."/>
            <person name="Emerson J.B."/>
            <person name="Anantharaman K."/>
            <person name="Thomas B.C."/>
            <person name="Malmstrom R."/>
            <person name="Stieglmeier M."/>
            <person name="Klingl A."/>
            <person name="Woyke T."/>
            <person name="Ryan C.M."/>
            <person name="Banfield J.F."/>
        </authorList>
    </citation>
    <scope>NUCLEOTIDE SEQUENCE [LARGE SCALE GENOMIC DNA]</scope>
</reference>
<keyword evidence="2" id="KW-0815">Transposition</keyword>
<evidence type="ECO:0000256" key="2">
    <source>
        <dbReference type="ARBA" id="ARBA00022578"/>
    </source>
</evidence>
<dbReference type="Pfam" id="PF12323">
    <property type="entry name" value="HTH_OrfB_IS605"/>
    <property type="match status" value="1"/>
</dbReference>
<evidence type="ECO:0000313" key="11">
    <source>
        <dbReference type="Proteomes" id="UP000230088"/>
    </source>
</evidence>
<keyword evidence="6" id="KW-0233">DNA recombination</keyword>
<dbReference type="GO" id="GO:0003677">
    <property type="term" value="F:DNA binding"/>
    <property type="evidence" value="ECO:0007669"/>
    <property type="project" value="UniProtKB-KW"/>
</dbReference>
<evidence type="ECO:0000259" key="9">
    <source>
        <dbReference type="Pfam" id="PF12323"/>
    </source>
</evidence>
<dbReference type="EMBL" id="PEYD01000057">
    <property type="protein sequence ID" value="PIS39252.1"/>
    <property type="molecule type" value="Genomic_DNA"/>
</dbReference>
<feature type="domain" description="Probable transposase IS891/IS1136/IS1341" evidence="7">
    <location>
        <begin position="173"/>
        <end position="283"/>
    </location>
</feature>
<feature type="domain" description="Transposase putative helix-turn-helix" evidence="9">
    <location>
        <begin position="1"/>
        <end position="45"/>
    </location>
</feature>
<dbReference type="Proteomes" id="UP000230088">
    <property type="component" value="Unassembled WGS sequence"/>
</dbReference>